<dbReference type="InterPro" id="IPR036514">
    <property type="entry name" value="SGNH_hydro_sf"/>
</dbReference>
<keyword evidence="1" id="KW-0732">Signal</keyword>
<dbReference type="InterPro" id="IPR036691">
    <property type="entry name" value="Endo/exonu/phosph_ase_sf"/>
</dbReference>
<dbReference type="Gene3D" id="2.130.10.130">
    <property type="entry name" value="Integrin alpha, N-terminal"/>
    <property type="match status" value="1"/>
</dbReference>
<dbReference type="PANTHER" id="PTHR30383">
    <property type="entry name" value="THIOESTERASE 1/PROTEASE 1/LYSOPHOSPHOLIPASE L1"/>
    <property type="match status" value="1"/>
</dbReference>
<dbReference type="InterPro" id="IPR013517">
    <property type="entry name" value="FG-GAP"/>
</dbReference>
<dbReference type="InterPro" id="IPR003539">
    <property type="entry name" value="CD_toxinB"/>
</dbReference>
<dbReference type="InterPro" id="IPR028994">
    <property type="entry name" value="Integrin_alpha_N"/>
</dbReference>
<dbReference type="InterPro" id="IPR005135">
    <property type="entry name" value="Endo/exonuclease/phosphatase"/>
</dbReference>
<dbReference type="Proteomes" id="UP000516052">
    <property type="component" value="Chromosome"/>
</dbReference>
<dbReference type="SUPFAM" id="SSF56219">
    <property type="entry name" value="DNase I-like"/>
    <property type="match status" value="1"/>
</dbReference>
<reference evidence="5 6" key="1">
    <citation type="submission" date="2020-08" db="EMBL/GenBank/DDBJ databases">
        <title>A novel species.</title>
        <authorList>
            <person name="Gao J."/>
        </authorList>
    </citation>
    <scope>NUCLEOTIDE SEQUENCE [LARGE SCALE GENOMIC DNA]</scope>
    <source>
        <strain evidence="5 6">CRXT-G-22</strain>
    </source>
</reference>
<proteinExistence type="predicted"/>
<evidence type="ECO:0000259" key="3">
    <source>
        <dbReference type="Pfam" id="PF03372"/>
    </source>
</evidence>
<evidence type="ECO:0000259" key="4">
    <source>
        <dbReference type="Pfam" id="PF13472"/>
    </source>
</evidence>
<dbReference type="CDD" id="cd01833">
    <property type="entry name" value="XynB_like"/>
    <property type="match status" value="1"/>
</dbReference>
<dbReference type="PRINTS" id="PR01388">
    <property type="entry name" value="CDTOXINB"/>
</dbReference>
<accession>A0A7H0I7Q4</accession>
<gene>
    <name evidence="5" type="ORF">IAG44_04655</name>
</gene>
<feature type="domain" description="SGNH hydrolase-type esterase" evidence="4">
    <location>
        <begin position="394"/>
        <end position="571"/>
    </location>
</feature>
<feature type="compositionally biased region" description="Acidic residues" evidence="2">
    <location>
        <begin position="601"/>
        <end position="610"/>
    </location>
</feature>
<dbReference type="RefSeq" id="WP_187745859.1">
    <property type="nucleotide sequence ID" value="NZ_CP060828.1"/>
</dbReference>
<evidence type="ECO:0000313" key="5">
    <source>
        <dbReference type="EMBL" id="QNP68820.1"/>
    </source>
</evidence>
<dbReference type="GO" id="GO:0004622">
    <property type="term" value="F:phosphatidylcholine lysophospholipase activity"/>
    <property type="evidence" value="ECO:0007669"/>
    <property type="project" value="TreeGrafter"/>
</dbReference>
<dbReference type="Pfam" id="PF13472">
    <property type="entry name" value="Lipase_GDSL_2"/>
    <property type="match status" value="1"/>
</dbReference>
<organism evidence="5 6">
    <name type="scientific">Streptomyces roseirectus</name>
    <dbReference type="NCBI Taxonomy" id="2768066"/>
    <lineage>
        <taxon>Bacteria</taxon>
        <taxon>Bacillati</taxon>
        <taxon>Actinomycetota</taxon>
        <taxon>Actinomycetes</taxon>
        <taxon>Kitasatosporales</taxon>
        <taxon>Streptomycetaceae</taxon>
        <taxon>Streptomyces</taxon>
    </lineage>
</organism>
<dbReference type="Pfam" id="PF03372">
    <property type="entry name" value="Exo_endo_phos"/>
    <property type="match status" value="1"/>
</dbReference>
<dbReference type="SUPFAM" id="SSF50370">
    <property type="entry name" value="Ricin B-like lectins"/>
    <property type="match status" value="1"/>
</dbReference>
<keyword evidence="6" id="KW-1185">Reference proteome</keyword>
<dbReference type="InterPro" id="IPR013830">
    <property type="entry name" value="SGNH_hydro"/>
</dbReference>
<dbReference type="Gene3D" id="3.40.50.1110">
    <property type="entry name" value="SGNH hydrolase"/>
    <property type="match status" value="1"/>
</dbReference>
<evidence type="ECO:0000313" key="6">
    <source>
        <dbReference type="Proteomes" id="UP000516052"/>
    </source>
</evidence>
<feature type="region of interest" description="Disordered" evidence="2">
    <location>
        <begin position="593"/>
        <end position="617"/>
    </location>
</feature>
<dbReference type="SUPFAM" id="SSF52266">
    <property type="entry name" value="SGNH hydrolase"/>
    <property type="match status" value="1"/>
</dbReference>
<evidence type="ECO:0000256" key="2">
    <source>
        <dbReference type="SAM" id="MobiDB-lite"/>
    </source>
</evidence>
<dbReference type="EMBL" id="CP060828">
    <property type="protein sequence ID" value="QNP68820.1"/>
    <property type="molecule type" value="Genomic_DNA"/>
</dbReference>
<evidence type="ECO:0000256" key="1">
    <source>
        <dbReference type="ARBA" id="ARBA00022729"/>
    </source>
</evidence>
<dbReference type="KEGG" id="sroi:IAG44_04655"/>
<dbReference type="AlphaFoldDB" id="A0A7H0I7Q4"/>
<sequence length="902" mass="98755">MQGQHTGTGKERESRYRNAIQPRFTEGMQVLALQEAGNEPPLSARESERVMPRPGVHEFIWNLSSTPRADYVQIYYSYTGQQRNGLAIVTRDHAQDAVQLNVHSAGGSRPMMGVLLRGVWYFTAHASSEGGRPNDAEDIIETARQFMARNAPNNSWMVLADFNLDPGRMLPRLQRTMVRPNQPTHQGGSEIDWAYTSDSNQTEVDVTRLGLNSDHWLVRYVFGGCRGLAPRAASTREDSRCGDPVPGHAYRLYLTEADKPESLLIDSGAAEVPWLAKPDDAWTGNEVRVLFATRPGTYKLRMGDRCLGRSGNSRGAWMTFDSCDPGNMNSDWSFSDGRLLNPYADAPLTAGPGAALDDQFRLVGMVDADYRWRFEEAEQDSRPPLKRDLRLMPLGDSITAGLESSDSNGYRQTLHSALRGATDGEVDFVGSGRRGTMTDPDHEGHPGRRIDEIASVADCTVPRYRPNVITLHVGTNDANQNYRLDSAPQRIRELITQALQDSPKAVVVVARLIPTGKPGLQPRIDALNAALPRLVSDLRAEGKHVVLVDTSDIQVDEGLQNDAHPDDQGYAKLGRAFYRGVMQAADKEWIAQPEPQRPDADCEQSDDPDDTTALGEGWRKLGVIAPGMHRPDTYGRTEIAEMNGDQRADYVQIRTDGSIRVGINTPDQPGQPTWKPWGGGSGEFFPAGGPPAAGESISPTDVRLADIDGDGRDDFVDLIGPYGDSFVGTARLNTSRDGDSPAWDEQVNLVIPTPDAKTDRLHFADVNGDGRDDVLRVGDGGEVHAYLNTPTPGSSQPRWEEKLSWAPGVSGAVPDGLRFADVDNDGKADYLMVGADGSVHAYLNKGGKDAGGFEGHHHFANASNYAREYVQFKDISGDGKADYLVVYDQGAVRAWLNRGGNR</sequence>
<dbReference type="Pfam" id="PF13517">
    <property type="entry name" value="FG-GAP_3"/>
    <property type="match status" value="1"/>
</dbReference>
<name>A0A7H0I7Q4_9ACTN</name>
<dbReference type="InterPro" id="IPR051532">
    <property type="entry name" value="Ester_Hydrolysis_Enzymes"/>
</dbReference>
<dbReference type="InterPro" id="IPR035992">
    <property type="entry name" value="Ricin_B-like_lectins"/>
</dbReference>
<dbReference type="SUPFAM" id="SSF69318">
    <property type="entry name" value="Integrin alpha N-terminal domain"/>
    <property type="match status" value="1"/>
</dbReference>
<dbReference type="PANTHER" id="PTHR30383:SF5">
    <property type="entry name" value="SGNH HYDROLASE-TYPE ESTERASE DOMAIN-CONTAINING PROTEIN"/>
    <property type="match status" value="1"/>
</dbReference>
<protein>
    <submittedName>
        <fullName evidence="5">VCBS repeat-containing protein</fullName>
    </submittedName>
</protein>
<feature type="domain" description="Endonuclease/exonuclease/phosphatase" evidence="3">
    <location>
        <begin position="29"/>
        <end position="215"/>
    </location>
</feature>
<dbReference type="Gene3D" id="3.60.10.10">
    <property type="entry name" value="Endonuclease/exonuclease/phosphatase"/>
    <property type="match status" value="1"/>
</dbReference>